<accession>D4BL66</accession>
<dbReference type="Pfam" id="PF02369">
    <property type="entry name" value="Big_1"/>
    <property type="match status" value="3"/>
</dbReference>
<dbReference type="AlphaFoldDB" id="D4BL66"/>
<feature type="non-terminal residue" evidence="4">
    <location>
        <position position="289"/>
    </location>
</feature>
<comment type="caution">
    <text evidence="4">The sequence shown here is derived from an EMBL/GenBank/DDBJ whole genome shotgun (WGS) entry which is preliminary data.</text>
</comment>
<dbReference type="GO" id="GO:0009279">
    <property type="term" value="C:cell outer membrane"/>
    <property type="evidence" value="ECO:0007669"/>
    <property type="project" value="TreeGrafter"/>
</dbReference>
<feature type="domain" description="Big-1" evidence="3">
    <location>
        <begin position="36"/>
        <end position="128"/>
    </location>
</feature>
<dbReference type="InterPro" id="IPR013783">
    <property type="entry name" value="Ig-like_fold"/>
</dbReference>
<dbReference type="eggNOG" id="COG4932">
    <property type="taxonomic scope" value="Bacteria"/>
</dbReference>
<comment type="similarity">
    <text evidence="1">Belongs to the intimin/invasin family.</text>
</comment>
<feature type="non-terminal residue" evidence="4">
    <location>
        <position position="1"/>
    </location>
</feature>
<dbReference type="Proteomes" id="UP000003880">
    <property type="component" value="Unassembled WGS sequence"/>
</dbReference>
<organism evidence="4 5">
    <name type="scientific">Citrobacter youngae ATCC 29220</name>
    <dbReference type="NCBI Taxonomy" id="500640"/>
    <lineage>
        <taxon>Bacteria</taxon>
        <taxon>Pseudomonadati</taxon>
        <taxon>Pseudomonadota</taxon>
        <taxon>Gammaproteobacteria</taxon>
        <taxon>Enterobacterales</taxon>
        <taxon>Enterobacteriaceae</taxon>
        <taxon>Citrobacter</taxon>
        <taxon>Citrobacter freundii complex</taxon>
    </lineage>
</organism>
<feature type="domain" description="Big-1" evidence="3">
    <location>
        <begin position="136"/>
        <end position="228"/>
    </location>
</feature>
<proteinExistence type="inferred from homology"/>
<name>D4BL66_9ENTR</name>
<evidence type="ECO:0000259" key="3">
    <source>
        <dbReference type="PROSITE" id="PS51127"/>
    </source>
</evidence>
<dbReference type="Gene3D" id="2.60.40.10">
    <property type="entry name" value="Immunoglobulins"/>
    <property type="match status" value="3"/>
</dbReference>
<evidence type="ECO:0000313" key="4">
    <source>
        <dbReference type="EMBL" id="EFE05337.1"/>
    </source>
</evidence>
<dbReference type="RefSeq" id="WP_006688414.1">
    <property type="nucleotide sequence ID" value="NZ_GG730308.1"/>
</dbReference>
<gene>
    <name evidence="4" type="ORF">CIT292_11306</name>
</gene>
<dbReference type="EMBL" id="ABWL02000048">
    <property type="protein sequence ID" value="EFE05337.1"/>
    <property type="molecule type" value="Genomic_DNA"/>
</dbReference>
<sequence>TDTKAETATLTAKAGGADAGQSKTSSFVADTATAHVSTLTIDTDGSVANGTAQNSATATVVDSQNNILANTTVNWTVTGSAGLTSGTSTTNGSGQAVMTFTDTKAETVTLTAKAGGADAGQSKTSSFVADTATAHVSTLTIDTDGSVANGTAQNSATATVVDSQNNILANTTVNWTVTGSAGLTSGTSTTNGSGQAVMTFTDTKAETVTLTAKAGSSDAGQSKTSSFVADTATAHVSTLTIDTDGSVANGTAQNSATATVVDSQNNILANTTVNWTVTGSAGLTSGTST</sequence>
<dbReference type="HOGENOM" id="CLU_964719_0_0_6"/>
<dbReference type="PROSITE" id="PS51127">
    <property type="entry name" value="BIG1"/>
    <property type="match status" value="3"/>
</dbReference>
<feature type="region of interest" description="Disordered" evidence="2">
    <location>
        <begin position="1"/>
        <end position="22"/>
    </location>
</feature>
<dbReference type="InterPro" id="IPR003344">
    <property type="entry name" value="Big_1_dom"/>
</dbReference>
<dbReference type="InterPro" id="IPR008964">
    <property type="entry name" value="Invasin/intimin_cell_adhesion"/>
</dbReference>
<feature type="compositionally biased region" description="Low complexity" evidence="2">
    <location>
        <begin position="1"/>
        <end position="20"/>
    </location>
</feature>
<dbReference type="PANTHER" id="PTHR39576">
    <property type="entry name" value="ATTACHING AND EFFACING PROTEIN HOMOLOG-RELATED-RELATED"/>
    <property type="match status" value="1"/>
</dbReference>
<evidence type="ECO:0000313" key="5">
    <source>
        <dbReference type="Proteomes" id="UP000003880"/>
    </source>
</evidence>
<protein>
    <submittedName>
        <fullName evidence="4">Bacterial group 1 Ig-like protein</fullName>
    </submittedName>
</protein>
<dbReference type="SMART" id="SM00634">
    <property type="entry name" value="BID_1"/>
    <property type="match status" value="2"/>
</dbReference>
<dbReference type="InterPro" id="IPR051715">
    <property type="entry name" value="Intimin-Invasin_domain"/>
</dbReference>
<evidence type="ECO:0000256" key="2">
    <source>
        <dbReference type="SAM" id="MobiDB-lite"/>
    </source>
</evidence>
<dbReference type="PANTHER" id="PTHR39576:SF2">
    <property type="entry name" value="ATTACHING AND EFFACING PROTEIN HOMOLOG-RELATED"/>
    <property type="match status" value="1"/>
</dbReference>
<evidence type="ECO:0000256" key="1">
    <source>
        <dbReference type="ARBA" id="ARBA00010116"/>
    </source>
</evidence>
<reference evidence="4 5" key="1">
    <citation type="submission" date="2010-02" db="EMBL/GenBank/DDBJ databases">
        <authorList>
            <person name="Weinstock G."/>
            <person name="Sodergren E."/>
            <person name="Clifton S."/>
            <person name="Fulton L."/>
            <person name="Fulton B."/>
            <person name="Courtney L."/>
            <person name="Fronick C."/>
            <person name="Harrison M."/>
            <person name="Strong C."/>
            <person name="Farmer C."/>
            <person name="Delahaunty K."/>
            <person name="Markovic C."/>
            <person name="Hall O."/>
            <person name="Minx P."/>
            <person name="Tomlinson C."/>
            <person name="Mitreva M."/>
            <person name="Nelson J."/>
            <person name="Hou S."/>
            <person name="Wollam A."/>
            <person name="Pepin K.H."/>
            <person name="Johnson M."/>
            <person name="Bhonagiri V."/>
            <person name="Zhang X."/>
            <person name="Suruliraj S."/>
            <person name="Warren W."/>
            <person name="Chinwalla A."/>
            <person name="Mardis E.R."/>
            <person name="Wilson R.K."/>
        </authorList>
    </citation>
    <scope>NUCLEOTIDE SEQUENCE [LARGE SCALE GENOMIC DNA]</scope>
    <source>
        <strain evidence="4 5">ATCC 29220</strain>
    </source>
</reference>
<dbReference type="SUPFAM" id="SSF49373">
    <property type="entry name" value="Invasin/intimin cell-adhesion fragments"/>
    <property type="match status" value="3"/>
</dbReference>
<feature type="domain" description="Big-1" evidence="3">
    <location>
        <begin position="236"/>
        <end position="289"/>
    </location>
</feature>